<keyword evidence="2" id="KW-1185">Reference proteome</keyword>
<dbReference type="RefSeq" id="WP_166379367.1">
    <property type="nucleotide sequence ID" value="NZ_BAAATT010000005.1"/>
</dbReference>
<dbReference type="AlphaFoldDB" id="A0A8J3PFC2"/>
<dbReference type="InterPro" id="IPR017853">
    <property type="entry name" value="GH"/>
</dbReference>
<dbReference type="SUPFAM" id="SSF51445">
    <property type="entry name" value="(Trans)glycosidases"/>
    <property type="match status" value="1"/>
</dbReference>
<dbReference type="Proteomes" id="UP000660339">
    <property type="component" value="Unassembled WGS sequence"/>
</dbReference>
<accession>A0A8J3PFC2</accession>
<evidence type="ECO:0000313" key="1">
    <source>
        <dbReference type="EMBL" id="GIG15077.1"/>
    </source>
</evidence>
<comment type="caution">
    <text evidence="1">The sequence shown here is derived from an EMBL/GenBank/DDBJ whole genome shotgun (WGS) entry which is preliminary data.</text>
</comment>
<organism evidence="1 2">
    <name type="scientific">Catellatospora methionotrophica</name>
    <dbReference type="NCBI Taxonomy" id="121620"/>
    <lineage>
        <taxon>Bacteria</taxon>
        <taxon>Bacillati</taxon>
        <taxon>Actinomycetota</taxon>
        <taxon>Actinomycetes</taxon>
        <taxon>Micromonosporales</taxon>
        <taxon>Micromonosporaceae</taxon>
        <taxon>Catellatospora</taxon>
    </lineage>
</organism>
<dbReference type="EMBL" id="BONJ01000019">
    <property type="protein sequence ID" value="GIG15077.1"/>
    <property type="molecule type" value="Genomic_DNA"/>
</dbReference>
<sequence length="542" mass="59948">MQDLSFRWPHPRLHTPLGPVSVRVHTGENVHGLDPDRLTVTTDGDTTTVDADGLVWAGGQQQGPGRVTVRITETPDGVRIGVRAQHPDGVRCVALVLHDQPTGDVTGLREGDLPVPATGRVVQYPNGWFDLATPLLGLRRPDGTVTVARSLDTQVRSKRFAVVPHFDAPESCEFELIADADAARPSMVFEVPEWELRRTGDLAPVLAEHTAHVRAAYDLPAWEQRDDVPDWLRQTSLVVSLNGMHFTGRVFLDYDGMLDTLRRLGEQLDPRRILAYLPGWEGRYYRWYGRFGTDERLGGPDGFRRLIEGAHDLGARIMPMFGANVAARDLPGFEHWAAPGQLLNASGHQPIGSVDWDASRHFDHSWGSLVNPAYEPWRRHLAEQIVQLYREYGFDAAFLDISAMYNNDPRGSTTAGLRALVELIRQDCPELLIAGEAWFDGIGGIIPLVQDGHRDTVPTHHDQPDPALFTGTNRSFGHVCLGDPAFGSTGVHEAGYNRHWRLPVREGVLPTLTVVDGTLDAAPDRVALVVQDAHEYAAKFLG</sequence>
<proteinExistence type="predicted"/>
<dbReference type="Gene3D" id="3.90.400.10">
    <property type="entry name" value="Oligo-1,6-glucosidase, Domain 2"/>
    <property type="match status" value="1"/>
</dbReference>
<name>A0A8J3PFC2_9ACTN</name>
<reference evidence="1" key="1">
    <citation type="submission" date="2021-01" db="EMBL/GenBank/DDBJ databases">
        <title>Whole genome shotgun sequence of Catellatospora methionotrophica NBRC 14553.</title>
        <authorList>
            <person name="Komaki H."/>
            <person name="Tamura T."/>
        </authorList>
    </citation>
    <scope>NUCLEOTIDE SEQUENCE</scope>
    <source>
        <strain evidence="1">NBRC 14553</strain>
    </source>
</reference>
<dbReference type="InterPro" id="IPR045857">
    <property type="entry name" value="O16G_dom_2"/>
</dbReference>
<gene>
    <name evidence="1" type="ORF">Cme02nite_34090</name>
</gene>
<protein>
    <submittedName>
        <fullName evidence="1">Uncharacterized protein</fullName>
    </submittedName>
</protein>
<evidence type="ECO:0000313" key="2">
    <source>
        <dbReference type="Proteomes" id="UP000660339"/>
    </source>
</evidence>
<dbReference type="Gene3D" id="3.20.20.80">
    <property type="entry name" value="Glycosidases"/>
    <property type="match status" value="1"/>
</dbReference>